<accession>A0ABW4MZH4</accession>
<evidence type="ECO:0000259" key="1">
    <source>
        <dbReference type="Pfam" id="PF01814"/>
    </source>
</evidence>
<dbReference type="Gene3D" id="1.20.120.520">
    <property type="entry name" value="nmb1532 protein domain like"/>
    <property type="match status" value="1"/>
</dbReference>
<keyword evidence="3" id="KW-1185">Reference proteome</keyword>
<proteinExistence type="predicted"/>
<dbReference type="Pfam" id="PF01814">
    <property type="entry name" value="Hemerythrin"/>
    <property type="match status" value="1"/>
</dbReference>
<protein>
    <submittedName>
        <fullName evidence="2">Hemerythrin domain-containing protein</fullName>
    </submittedName>
</protein>
<sequence length="186" mass="20953">MNQMAQGGNLGRLAAGAALGFVAGLALPHARKAVMQAPSVMAGDWVDALTAEHRMVEALFDKLLATDESQVVKREMLLAKIAYALSKHAIEEENVIYPALMEGARADTSRHLTEDHAKIKTFIYDLRRIAASDPQWLLRAREFRQELDHHIREEEDEVFPQFRNAVSPEENARLTKMMNWEGFKVA</sequence>
<dbReference type="RefSeq" id="WP_377284259.1">
    <property type="nucleotide sequence ID" value="NZ_JBHRSI010000015.1"/>
</dbReference>
<feature type="domain" description="Hemerythrin-like" evidence="1">
    <location>
        <begin position="46"/>
        <end position="161"/>
    </location>
</feature>
<evidence type="ECO:0000313" key="2">
    <source>
        <dbReference type="EMBL" id="MFD1783111.1"/>
    </source>
</evidence>
<evidence type="ECO:0000313" key="3">
    <source>
        <dbReference type="Proteomes" id="UP001597237"/>
    </source>
</evidence>
<organism evidence="2 3">
    <name type="scientific">Phenylobacterium terrae</name>
    <dbReference type="NCBI Taxonomy" id="2665495"/>
    <lineage>
        <taxon>Bacteria</taxon>
        <taxon>Pseudomonadati</taxon>
        <taxon>Pseudomonadota</taxon>
        <taxon>Alphaproteobacteria</taxon>
        <taxon>Caulobacterales</taxon>
        <taxon>Caulobacteraceae</taxon>
        <taxon>Phenylobacterium</taxon>
    </lineage>
</organism>
<dbReference type="EMBL" id="JBHUEY010000001">
    <property type="protein sequence ID" value="MFD1783111.1"/>
    <property type="molecule type" value="Genomic_DNA"/>
</dbReference>
<dbReference type="InterPro" id="IPR012312">
    <property type="entry name" value="Hemerythrin-like"/>
</dbReference>
<comment type="caution">
    <text evidence="2">The sequence shown here is derived from an EMBL/GenBank/DDBJ whole genome shotgun (WGS) entry which is preliminary data.</text>
</comment>
<dbReference type="PANTHER" id="PTHR35585">
    <property type="entry name" value="HHE DOMAIN PROTEIN (AFU_ORTHOLOGUE AFUA_4G00730)"/>
    <property type="match status" value="1"/>
</dbReference>
<dbReference type="Proteomes" id="UP001597237">
    <property type="component" value="Unassembled WGS sequence"/>
</dbReference>
<dbReference type="CDD" id="cd12108">
    <property type="entry name" value="Hr-like"/>
    <property type="match status" value="1"/>
</dbReference>
<gene>
    <name evidence="2" type="ORF">ACFSC0_06870</name>
</gene>
<name>A0ABW4MZH4_9CAUL</name>
<reference evidence="3" key="1">
    <citation type="journal article" date="2019" name="Int. J. Syst. Evol. Microbiol.">
        <title>The Global Catalogue of Microorganisms (GCM) 10K type strain sequencing project: providing services to taxonomists for standard genome sequencing and annotation.</title>
        <authorList>
            <consortium name="The Broad Institute Genomics Platform"/>
            <consortium name="The Broad Institute Genome Sequencing Center for Infectious Disease"/>
            <person name="Wu L."/>
            <person name="Ma J."/>
        </authorList>
    </citation>
    <scope>NUCLEOTIDE SEQUENCE [LARGE SCALE GENOMIC DNA]</scope>
    <source>
        <strain evidence="3">DFY28</strain>
    </source>
</reference>
<dbReference type="PANTHER" id="PTHR35585:SF1">
    <property type="entry name" value="HHE DOMAIN PROTEIN (AFU_ORTHOLOGUE AFUA_4G00730)"/>
    <property type="match status" value="1"/>
</dbReference>